<dbReference type="SUPFAM" id="SSF50494">
    <property type="entry name" value="Trypsin-like serine proteases"/>
    <property type="match status" value="1"/>
</dbReference>
<keyword evidence="4 16" id="KW-0812">Transmembrane</keyword>
<evidence type="ECO:0000313" key="21">
    <source>
        <dbReference type="Proteomes" id="UP000694392"/>
    </source>
</evidence>
<dbReference type="InterPro" id="IPR023415">
    <property type="entry name" value="LDLR_class-A_CS"/>
</dbReference>
<dbReference type="InterPro" id="IPR035914">
    <property type="entry name" value="Sperma_CUB_dom_sf"/>
</dbReference>
<evidence type="ECO:0000256" key="6">
    <source>
        <dbReference type="ARBA" id="ARBA00022825"/>
    </source>
</evidence>
<dbReference type="GO" id="GO:0033619">
    <property type="term" value="P:membrane protein proteolysis"/>
    <property type="evidence" value="ECO:0007669"/>
    <property type="project" value="Ensembl"/>
</dbReference>
<keyword evidence="5 15" id="KW-0378">Hydrolase</keyword>
<dbReference type="GO" id="GO:0060586">
    <property type="term" value="P:multicellular organismal-level iron ion homeostasis"/>
    <property type="evidence" value="ECO:0007669"/>
    <property type="project" value="Ensembl"/>
</dbReference>
<evidence type="ECO:0000256" key="13">
    <source>
        <dbReference type="ARBA" id="ARBA00077327"/>
    </source>
</evidence>
<dbReference type="PROSITE" id="PS00135">
    <property type="entry name" value="TRYPSIN_SER"/>
    <property type="match status" value="1"/>
</dbReference>
<dbReference type="PROSITE" id="PS50068">
    <property type="entry name" value="LDLRA_2"/>
    <property type="match status" value="3"/>
</dbReference>
<dbReference type="GO" id="GO:0030514">
    <property type="term" value="P:negative regulation of BMP signaling pathway"/>
    <property type="evidence" value="ECO:0007669"/>
    <property type="project" value="Ensembl"/>
</dbReference>
<dbReference type="PROSITE" id="PS50240">
    <property type="entry name" value="TRYPSIN_DOM"/>
    <property type="match status" value="1"/>
</dbReference>
<dbReference type="GO" id="GO:0045944">
    <property type="term" value="P:positive regulation of transcription by RNA polymerase II"/>
    <property type="evidence" value="ECO:0007669"/>
    <property type="project" value="Ensembl"/>
</dbReference>
<dbReference type="GO" id="GO:0030509">
    <property type="term" value="P:BMP signaling pathway"/>
    <property type="evidence" value="ECO:0007669"/>
    <property type="project" value="Ensembl"/>
</dbReference>
<accession>A0A8D0H4Q0</accession>
<dbReference type="Proteomes" id="UP000694392">
    <property type="component" value="Unplaced"/>
</dbReference>
<evidence type="ECO:0000256" key="12">
    <source>
        <dbReference type="ARBA" id="ARBA00071698"/>
    </source>
</evidence>
<evidence type="ECO:0000313" key="20">
    <source>
        <dbReference type="Ensembl" id="ENSSPUP00000015281.1"/>
    </source>
</evidence>
<evidence type="ECO:0000256" key="15">
    <source>
        <dbReference type="RuleBase" id="RU363034"/>
    </source>
</evidence>
<sequence length="776" mass="87448">GPSLFHHPGIPVACPLCICSHQTWVEDSVAPSEDEPKNKTRGCLRYTPLWIVLVLLSGAGTLTWYFLGNHYRPRLLQSTVLQFYSGSLHILNRQYTLELGRMESRAFWTESAKMQKMLRELICATELAPHYNSSTVYAFGEGSLTCFFWFTLQVPENKHEEMTVERVNATLYEELLASANRTDSLSYQTEYKVDPDSLILLESSVRDIIVLKSTLGCYRYSYIREEEVLKLKGPDYLASSCLWHLHGPKGHMIKLRLEWTLPECRDRLVMYDVAGPLENHLITSLYGCSRQEPVVEVLSSGHVMSVVWKKGMYSYYDPFILSAQAVAFPACEMNVTLKGGLGLQGNIRTPHYPSYYAPNTQCTWHMMVPSLDYGVVLWFDAYALRRQKYDLPCTQGQWIIQNRRCVLMFLRDSISSSQKDLSCPGEFLCSVNGLCVPVCDGIKDCPNGLDERNCVCAARFQCQEDSTCIEYSRVCDQQLDCINGSDEERCNEGVPCGPFTFQCADGSFVKKPNPQCDSITDCNDLSDEKHCECGLQAPLNRIVGGVDSMDGEWPWQASLQVQGRHVCGGTLIADRWVVSAAHCFHDDRLASPSVWTVYLGKYFQNISSQNEVSFKVIHILLHPYYEEDTHDYDVALLQLDHPVINSPFIQPICLPASSHLFEPGLCCWVTGWGAAKEGGPISNILQKVDVQLIQQDICSEAYHYRVSPRMLCAGYPKGKKDSCQGDSGGPLVCQETSGRWFLAGLVSWGLGCAHPNYYGVYTRITRVTGWMKQTMS</sequence>
<dbReference type="GO" id="GO:0000122">
    <property type="term" value="P:negative regulation of transcription by RNA polymerase II"/>
    <property type="evidence" value="ECO:0007669"/>
    <property type="project" value="Ensembl"/>
</dbReference>
<dbReference type="Pfam" id="PF01390">
    <property type="entry name" value="SEA"/>
    <property type="match status" value="1"/>
</dbReference>
<reference evidence="20" key="2">
    <citation type="submission" date="2025-09" db="UniProtKB">
        <authorList>
            <consortium name="Ensembl"/>
        </authorList>
    </citation>
    <scope>IDENTIFICATION</scope>
</reference>
<dbReference type="Gene3D" id="2.40.10.10">
    <property type="entry name" value="Trypsin-like serine proteases"/>
    <property type="match status" value="1"/>
</dbReference>
<dbReference type="PROSITE" id="PS01209">
    <property type="entry name" value="LDLRA_1"/>
    <property type="match status" value="1"/>
</dbReference>
<comment type="subcellular location">
    <subcellularLocation>
        <location evidence="1">Membrane</location>
        <topology evidence="1">Single-pass type II membrane protein</topology>
    </subcellularLocation>
</comment>
<evidence type="ECO:0000259" key="19">
    <source>
        <dbReference type="PROSITE" id="PS50240"/>
    </source>
</evidence>
<dbReference type="SUPFAM" id="SSF57424">
    <property type="entry name" value="LDL receptor-like module"/>
    <property type="match status" value="3"/>
</dbReference>
<dbReference type="GO" id="GO:0005615">
    <property type="term" value="C:extracellular space"/>
    <property type="evidence" value="ECO:0007669"/>
    <property type="project" value="Ensembl"/>
</dbReference>
<dbReference type="Pfam" id="PF00089">
    <property type="entry name" value="Trypsin"/>
    <property type="match status" value="1"/>
</dbReference>
<dbReference type="InterPro" id="IPR000082">
    <property type="entry name" value="SEA_dom"/>
</dbReference>
<evidence type="ECO:0000256" key="14">
    <source>
        <dbReference type="PROSITE-ProRule" id="PRU00124"/>
    </source>
</evidence>
<dbReference type="Gene3D" id="3.30.70.960">
    <property type="entry name" value="SEA domain"/>
    <property type="match status" value="1"/>
</dbReference>
<dbReference type="PROSITE" id="PS01180">
    <property type="entry name" value="CUB"/>
    <property type="match status" value="1"/>
</dbReference>
<dbReference type="InterPro" id="IPR001314">
    <property type="entry name" value="Peptidase_S1A"/>
</dbReference>
<dbReference type="InterPro" id="IPR043504">
    <property type="entry name" value="Peptidase_S1_PA_chymotrypsin"/>
</dbReference>
<dbReference type="SUPFAM" id="SSF82671">
    <property type="entry name" value="SEA domain"/>
    <property type="match status" value="1"/>
</dbReference>
<dbReference type="InterPro" id="IPR000859">
    <property type="entry name" value="CUB_dom"/>
</dbReference>
<dbReference type="FunFam" id="2.60.120.290:FF:000027">
    <property type="entry name" value="Transmembrane serine protease 6"/>
    <property type="match status" value="1"/>
</dbReference>
<dbReference type="PROSITE" id="PS50024">
    <property type="entry name" value="SEA"/>
    <property type="match status" value="1"/>
</dbReference>
<comment type="similarity">
    <text evidence="2">Belongs to the peptidase S1 family. Snake venom subfamily.</text>
</comment>
<comment type="caution">
    <text evidence="14">Lacks conserved residue(s) required for the propagation of feature annotation.</text>
</comment>
<evidence type="ECO:0000256" key="5">
    <source>
        <dbReference type="ARBA" id="ARBA00022801"/>
    </source>
</evidence>
<name>A0A8D0H4Q0_SPHPU</name>
<dbReference type="Pfam" id="PF00057">
    <property type="entry name" value="Ldl_recept_a"/>
    <property type="match status" value="2"/>
</dbReference>
<dbReference type="InterPro" id="IPR002172">
    <property type="entry name" value="LDrepeatLR_classA_rpt"/>
</dbReference>
<evidence type="ECO:0000256" key="10">
    <source>
        <dbReference type="ARBA" id="ARBA00023157"/>
    </source>
</evidence>
<evidence type="ECO:0000256" key="7">
    <source>
        <dbReference type="ARBA" id="ARBA00022968"/>
    </source>
</evidence>
<dbReference type="GO" id="GO:0035821">
    <property type="term" value="P:modulation of process of another organism"/>
    <property type="evidence" value="ECO:0007669"/>
    <property type="project" value="UniProtKB-ARBA"/>
</dbReference>
<evidence type="ECO:0000256" key="16">
    <source>
        <dbReference type="SAM" id="Phobius"/>
    </source>
</evidence>
<dbReference type="SMART" id="SM00020">
    <property type="entry name" value="Tryp_SPc"/>
    <property type="match status" value="1"/>
</dbReference>
<keyword evidence="6 15" id="KW-0720">Serine protease</keyword>
<feature type="disulfide bond" evidence="14">
    <location>
        <begin position="423"/>
        <end position="435"/>
    </location>
</feature>
<keyword evidence="21" id="KW-1185">Reference proteome</keyword>
<evidence type="ECO:0000256" key="8">
    <source>
        <dbReference type="ARBA" id="ARBA00022989"/>
    </source>
</evidence>
<dbReference type="InterPro" id="IPR036364">
    <property type="entry name" value="SEA_dom_sf"/>
</dbReference>
<keyword evidence="3 15" id="KW-0645">Protease</keyword>
<dbReference type="CDD" id="cd00190">
    <property type="entry name" value="Tryp_SPc"/>
    <property type="match status" value="1"/>
</dbReference>
<evidence type="ECO:0000256" key="11">
    <source>
        <dbReference type="ARBA" id="ARBA00062382"/>
    </source>
</evidence>
<evidence type="ECO:0000259" key="18">
    <source>
        <dbReference type="PROSITE" id="PS50024"/>
    </source>
</evidence>
<dbReference type="CDD" id="cd00112">
    <property type="entry name" value="LDLa"/>
    <property type="match status" value="3"/>
</dbReference>
<dbReference type="Gene3D" id="2.60.120.290">
    <property type="entry name" value="Spermadhesin, CUB domain"/>
    <property type="match status" value="1"/>
</dbReference>
<dbReference type="SUPFAM" id="SSF49854">
    <property type="entry name" value="Spermadhesin, CUB domain"/>
    <property type="match status" value="2"/>
</dbReference>
<dbReference type="PROSITE" id="PS00134">
    <property type="entry name" value="TRYPSIN_HIS"/>
    <property type="match status" value="1"/>
</dbReference>
<dbReference type="FunFam" id="4.10.400.10:FF:000097">
    <property type="entry name" value="Transmembrane serine protease 6"/>
    <property type="match status" value="1"/>
</dbReference>
<dbReference type="InterPro" id="IPR009003">
    <property type="entry name" value="Peptidase_S1_PA"/>
</dbReference>
<dbReference type="InterPro" id="IPR036055">
    <property type="entry name" value="LDL_receptor-like_sf"/>
</dbReference>
<dbReference type="GeneTree" id="ENSGT00940000160104"/>
<dbReference type="GO" id="GO:0097264">
    <property type="term" value="P:self proteolysis"/>
    <property type="evidence" value="ECO:0007669"/>
    <property type="project" value="Ensembl"/>
</dbReference>
<dbReference type="GO" id="GO:0006879">
    <property type="term" value="P:intracellular iron ion homeostasis"/>
    <property type="evidence" value="ECO:0007669"/>
    <property type="project" value="Ensembl"/>
</dbReference>
<dbReference type="OMA" id="WFALQIP"/>
<evidence type="ECO:0000256" key="1">
    <source>
        <dbReference type="ARBA" id="ARBA00004606"/>
    </source>
</evidence>
<dbReference type="Ensembl" id="ENSSPUT00000016300.1">
    <property type="protein sequence ID" value="ENSSPUP00000015281.1"/>
    <property type="gene ID" value="ENSSPUG00000011794.1"/>
</dbReference>
<keyword evidence="7" id="KW-0735">Signal-anchor</keyword>
<dbReference type="SMART" id="SM00192">
    <property type="entry name" value="LDLa"/>
    <property type="match status" value="3"/>
</dbReference>
<proteinExistence type="inferred from homology"/>
<evidence type="ECO:0000256" key="4">
    <source>
        <dbReference type="ARBA" id="ARBA00022692"/>
    </source>
</evidence>
<gene>
    <name evidence="20" type="primary">TMPRSS6</name>
</gene>
<dbReference type="PRINTS" id="PR00722">
    <property type="entry name" value="CHYMOTRYPSIN"/>
</dbReference>
<feature type="domain" description="Peptidase S1" evidence="19">
    <location>
        <begin position="542"/>
        <end position="776"/>
    </location>
</feature>
<dbReference type="AlphaFoldDB" id="A0A8D0H4Q0"/>
<dbReference type="PANTHER" id="PTHR24252">
    <property type="entry name" value="ACROSIN-RELATED"/>
    <property type="match status" value="1"/>
</dbReference>
<organism evidence="20 21">
    <name type="scientific">Sphenodon punctatus</name>
    <name type="common">Tuatara</name>
    <name type="synonym">Hatteria punctata</name>
    <dbReference type="NCBI Taxonomy" id="8508"/>
    <lineage>
        <taxon>Eukaryota</taxon>
        <taxon>Metazoa</taxon>
        <taxon>Chordata</taxon>
        <taxon>Craniata</taxon>
        <taxon>Vertebrata</taxon>
        <taxon>Euteleostomi</taxon>
        <taxon>Lepidosauria</taxon>
        <taxon>Sphenodontia</taxon>
        <taxon>Sphenodontidae</taxon>
        <taxon>Sphenodon</taxon>
    </lineage>
</organism>
<feature type="transmembrane region" description="Helical" evidence="16">
    <location>
        <begin position="47"/>
        <end position="67"/>
    </location>
</feature>
<dbReference type="GO" id="GO:0005886">
    <property type="term" value="C:plasma membrane"/>
    <property type="evidence" value="ECO:0007669"/>
    <property type="project" value="Ensembl"/>
</dbReference>
<keyword evidence="8 16" id="KW-1133">Transmembrane helix</keyword>
<dbReference type="InterPro" id="IPR001254">
    <property type="entry name" value="Trypsin_dom"/>
</dbReference>
<feature type="disulfide bond" evidence="14">
    <location>
        <begin position="475"/>
        <end position="490"/>
    </location>
</feature>
<keyword evidence="10 14" id="KW-1015">Disulfide bond</keyword>
<dbReference type="FunFam" id="2.40.10.10:FF:000003">
    <property type="entry name" value="Transmembrane serine protease 3"/>
    <property type="match status" value="1"/>
</dbReference>
<evidence type="ECO:0000259" key="17">
    <source>
        <dbReference type="PROSITE" id="PS01180"/>
    </source>
</evidence>
<dbReference type="Gene3D" id="4.10.400.10">
    <property type="entry name" value="Low-density Lipoprotein Receptor"/>
    <property type="match status" value="3"/>
</dbReference>
<dbReference type="InterPro" id="IPR018114">
    <property type="entry name" value="TRYPSIN_HIS"/>
</dbReference>
<keyword evidence="9 16" id="KW-0472">Membrane</keyword>
<evidence type="ECO:0000256" key="3">
    <source>
        <dbReference type="ARBA" id="ARBA00022670"/>
    </source>
</evidence>
<feature type="domain" description="SEA" evidence="18">
    <location>
        <begin position="80"/>
        <end position="205"/>
    </location>
</feature>
<reference evidence="20" key="1">
    <citation type="submission" date="2025-08" db="UniProtKB">
        <authorList>
            <consortium name="Ensembl"/>
        </authorList>
    </citation>
    <scope>IDENTIFICATION</scope>
</reference>
<evidence type="ECO:0000256" key="2">
    <source>
        <dbReference type="ARBA" id="ARBA00009228"/>
    </source>
</evidence>
<comment type="subunit">
    <text evidence="11">Interacts with HJV.</text>
</comment>
<dbReference type="FunFam" id="3.30.70.960:FF:000004">
    <property type="entry name" value="Transmembrane serine protease 6"/>
    <property type="match status" value="1"/>
</dbReference>
<feature type="disulfide bond" evidence="14">
    <location>
        <begin position="439"/>
        <end position="454"/>
    </location>
</feature>
<evidence type="ECO:0000256" key="9">
    <source>
        <dbReference type="ARBA" id="ARBA00023136"/>
    </source>
</evidence>
<feature type="disulfide bond" evidence="14">
    <location>
        <begin position="516"/>
        <end position="531"/>
    </location>
</feature>
<dbReference type="PANTHER" id="PTHR24252:SF20">
    <property type="entry name" value="LOW QUALITY PROTEIN: TRANSMEMBRANE PROTEASE SERINE 6"/>
    <property type="match status" value="1"/>
</dbReference>
<feature type="domain" description="CUB" evidence="17">
    <location>
        <begin position="331"/>
        <end position="393"/>
    </location>
</feature>
<dbReference type="GO" id="GO:0004252">
    <property type="term" value="F:serine-type endopeptidase activity"/>
    <property type="evidence" value="ECO:0007669"/>
    <property type="project" value="InterPro"/>
</dbReference>
<protein>
    <recommendedName>
        <fullName evidence="12">Transmembrane protease serine 6</fullName>
    </recommendedName>
    <alternativeName>
        <fullName evidence="13">Matriptase-2</fullName>
    </alternativeName>
</protein>
<dbReference type="InterPro" id="IPR033116">
    <property type="entry name" value="TRYPSIN_SER"/>
</dbReference>